<dbReference type="Proteomes" id="UP000515123">
    <property type="component" value="Linkage group 12"/>
</dbReference>
<dbReference type="GeneID" id="109717972"/>
<organism evidence="3 4">
    <name type="scientific">Ananas comosus</name>
    <name type="common">Pineapple</name>
    <name type="synonym">Ananas ananas</name>
    <dbReference type="NCBI Taxonomy" id="4615"/>
    <lineage>
        <taxon>Eukaryota</taxon>
        <taxon>Viridiplantae</taxon>
        <taxon>Streptophyta</taxon>
        <taxon>Embryophyta</taxon>
        <taxon>Tracheophyta</taxon>
        <taxon>Spermatophyta</taxon>
        <taxon>Magnoliopsida</taxon>
        <taxon>Liliopsida</taxon>
        <taxon>Poales</taxon>
        <taxon>Bromeliaceae</taxon>
        <taxon>Bromelioideae</taxon>
        <taxon>Ananas</taxon>
    </lineage>
</organism>
<evidence type="ECO:0000256" key="2">
    <source>
        <dbReference type="SAM" id="Phobius"/>
    </source>
</evidence>
<dbReference type="RefSeq" id="XP_020099528.1">
    <property type="nucleotide sequence ID" value="XM_020243939.1"/>
</dbReference>
<evidence type="ECO:0000313" key="4">
    <source>
        <dbReference type="RefSeq" id="XP_020099528.1"/>
    </source>
</evidence>
<evidence type="ECO:0000313" key="3">
    <source>
        <dbReference type="Proteomes" id="UP000515123"/>
    </source>
</evidence>
<feature type="region of interest" description="Disordered" evidence="1">
    <location>
        <begin position="223"/>
        <end position="254"/>
    </location>
</feature>
<proteinExistence type="predicted"/>
<feature type="transmembrane region" description="Helical" evidence="2">
    <location>
        <begin position="133"/>
        <end position="163"/>
    </location>
</feature>
<keyword evidence="2" id="KW-1133">Transmembrane helix</keyword>
<keyword evidence="2" id="KW-0812">Transmembrane</keyword>
<reference evidence="3" key="1">
    <citation type="journal article" date="2015" name="Nat. Genet.">
        <title>The pineapple genome and the evolution of CAM photosynthesis.</title>
        <authorList>
            <person name="Ming R."/>
            <person name="VanBuren R."/>
            <person name="Wai C.M."/>
            <person name="Tang H."/>
            <person name="Schatz M.C."/>
            <person name="Bowers J.E."/>
            <person name="Lyons E."/>
            <person name="Wang M.L."/>
            <person name="Chen J."/>
            <person name="Biggers E."/>
            <person name="Zhang J."/>
            <person name="Huang L."/>
            <person name="Zhang L."/>
            <person name="Miao W."/>
            <person name="Zhang J."/>
            <person name="Ye Z."/>
            <person name="Miao C."/>
            <person name="Lin Z."/>
            <person name="Wang H."/>
            <person name="Zhou H."/>
            <person name="Yim W.C."/>
            <person name="Priest H.D."/>
            <person name="Zheng C."/>
            <person name="Woodhouse M."/>
            <person name="Edger P.P."/>
            <person name="Guyot R."/>
            <person name="Guo H.B."/>
            <person name="Guo H."/>
            <person name="Zheng G."/>
            <person name="Singh R."/>
            <person name="Sharma A."/>
            <person name="Min X."/>
            <person name="Zheng Y."/>
            <person name="Lee H."/>
            <person name="Gurtowski J."/>
            <person name="Sedlazeck F.J."/>
            <person name="Harkess A."/>
            <person name="McKain M.R."/>
            <person name="Liao Z."/>
            <person name="Fang J."/>
            <person name="Liu J."/>
            <person name="Zhang X."/>
            <person name="Zhang Q."/>
            <person name="Hu W."/>
            <person name="Qin Y."/>
            <person name="Wang K."/>
            <person name="Chen L.Y."/>
            <person name="Shirley N."/>
            <person name="Lin Y.R."/>
            <person name="Liu L.Y."/>
            <person name="Hernandez A.G."/>
            <person name="Wright C.L."/>
            <person name="Bulone V."/>
            <person name="Tuskan G.A."/>
            <person name="Heath K."/>
            <person name="Zee F."/>
            <person name="Moore P.H."/>
            <person name="Sunkar R."/>
            <person name="Leebens-Mack J.H."/>
            <person name="Mockler T."/>
            <person name="Bennetzen J.L."/>
            <person name="Freeling M."/>
            <person name="Sankoff D."/>
            <person name="Paterson A.H."/>
            <person name="Zhu X."/>
            <person name="Yang X."/>
            <person name="Smith J.A."/>
            <person name="Cushman J.C."/>
            <person name="Paull R.E."/>
            <person name="Yu Q."/>
        </authorList>
    </citation>
    <scope>NUCLEOTIDE SEQUENCE [LARGE SCALE GENOMIC DNA]</scope>
    <source>
        <strain evidence="3">cv. F153</strain>
    </source>
</reference>
<feature type="compositionally biased region" description="Low complexity" evidence="1">
    <location>
        <begin position="223"/>
        <end position="249"/>
    </location>
</feature>
<keyword evidence="2" id="KW-0472">Membrane</keyword>
<protein>
    <submittedName>
        <fullName evidence="4">Uncharacterized protein LOC109717972</fullName>
    </submittedName>
</protein>
<dbReference type="AlphaFoldDB" id="A0A6P5G1I6"/>
<accession>A0A6P5G1I6</accession>
<name>A0A6P5G1I6_ANACO</name>
<gene>
    <name evidence="4" type="primary">LOC109717972</name>
</gene>
<keyword evidence="3" id="KW-1185">Reference proteome</keyword>
<evidence type="ECO:0000256" key="1">
    <source>
        <dbReference type="SAM" id="MobiDB-lite"/>
    </source>
</evidence>
<reference evidence="4" key="2">
    <citation type="submission" date="2025-08" db="UniProtKB">
        <authorList>
            <consortium name="RefSeq"/>
        </authorList>
    </citation>
    <scope>IDENTIFICATION</scope>
    <source>
        <tissue evidence="4">Leaf</tissue>
    </source>
</reference>
<sequence>MAMSQLPTWPCPGYHMAMCPSKLGWAPSPNRKSTLHMTMRPGTWPCVTRVRTASNLWTDCPRSQAFAEIENAFLLCHPHCEFSKLGSLSAAAAAASSSPVEELSAAEEWLRKLSAAASRVPAEPRRPRRYSSIFTCLIFPRIFLSCFSPLWVAFAILIGGFLLDVLISVSLVSALPVDIIIADPTPPHPSPASIDPFSPSPPYLRARALPLRVSSSSRSLLHLYSSPPPSSSASSPSSDPSPKSPSHSPRSSRPRVHRCNIAVDHFAVADEVYDLQFFEEIHRIRFWLSMDLIMAILLVLWKLKLRPPIQLFFNSHEAENWRGI</sequence>